<dbReference type="SMART" id="SM00829">
    <property type="entry name" value="PKS_ER"/>
    <property type="match status" value="1"/>
</dbReference>
<keyword evidence="3" id="KW-1185">Reference proteome</keyword>
<evidence type="ECO:0000259" key="1">
    <source>
        <dbReference type="SMART" id="SM00829"/>
    </source>
</evidence>
<dbReference type="InterPro" id="IPR020843">
    <property type="entry name" value="ER"/>
</dbReference>
<dbReference type="EMBL" id="JADPUN010000090">
    <property type="protein sequence ID" value="MBF9128791.1"/>
    <property type="molecule type" value="Genomic_DNA"/>
</dbReference>
<reference evidence="2 3" key="1">
    <citation type="submission" date="2020-11" db="EMBL/GenBank/DDBJ databases">
        <title>A novel isolate from a Black sea contaminated sediment with potential to produce alkanes: Plantactinospora alkalitolerans sp. nov.</title>
        <authorList>
            <person name="Carro L."/>
            <person name="Veyisoglu A."/>
            <person name="Guven K."/>
            <person name="Schumann P."/>
            <person name="Klenk H.-P."/>
            <person name="Sahin N."/>
        </authorList>
    </citation>
    <scope>NUCLEOTIDE SEQUENCE [LARGE SCALE GENOMIC DNA]</scope>
    <source>
        <strain evidence="2 3">S1510</strain>
    </source>
</reference>
<gene>
    <name evidence="2" type="ORF">I0C86_07305</name>
</gene>
<dbReference type="Proteomes" id="UP000638560">
    <property type="component" value="Unassembled WGS sequence"/>
</dbReference>
<dbReference type="Gene3D" id="3.90.180.10">
    <property type="entry name" value="Medium-chain alcohol dehydrogenases, catalytic domain"/>
    <property type="match status" value="1"/>
</dbReference>
<dbReference type="Gene3D" id="3.40.50.720">
    <property type="entry name" value="NAD(P)-binding Rossmann-like Domain"/>
    <property type="match status" value="1"/>
</dbReference>
<dbReference type="InterPro" id="IPR036291">
    <property type="entry name" value="NAD(P)-bd_dom_sf"/>
</dbReference>
<dbReference type="Pfam" id="PF13602">
    <property type="entry name" value="ADH_zinc_N_2"/>
    <property type="match status" value="1"/>
</dbReference>
<protein>
    <submittedName>
        <fullName evidence="2">NADP-dependent oxidoreductase</fullName>
    </submittedName>
</protein>
<dbReference type="PANTHER" id="PTHR44013">
    <property type="entry name" value="ZINC-TYPE ALCOHOL DEHYDROGENASE-LIKE PROTEIN C16A3.02C"/>
    <property type="match status" value="1"/>
</dbReference>
<evidence type="ECO:0000313" key="3">
    <source>
        <dbReference type="Proteomes" id="UP000638560"/>
    </source>
</evidence>
<dbReference type="InterPro" id="IPR011032">
    <property type="entry name" value="GroES-like_sf"/>
</dbReference>
<organism evidence="2 3">
    <name type="scientific">Plantactinospora alkalitolerans</name>
    <dbReference type="NCBI Taxonomy" id="2789879"/>
    <lineage>
        <taxon>Bacteria</taxon>
        <taxon>Bacillati</taxon>
        <taxon>Actinomycetota</taxon>
        <taxon>Actinomycetes</taxon>
        <taxon>Micromonosporales</taxon>
        <taxon>Micromonosporaceae</taxon>
        <taxon>Plantactinospora</taxon>
    </lineage>
</organism>
<proteinExistence type="predicted"/>
<comment type="caution">
    <text evidence="2">The sequence shown here is derived from an EMBL/GenBank/DDBJ whole genome shotgun (WGS) entry which is preliminary data.</text>
</comment>
<dbReference type="RefSeq" id="WP_196200435.1">
    <property type="nucleotide sequence ID" value="NZ_JADPUN010000090.1"/>
</dbReference>
<sequence>MKALVAPSYGPIDQLTIAELAKPAPGPGQILIKLRAAALNPLDVKLATGVMREMMPVSHPFVLGLDAAGTVEAVGEGVTRFTPGDEVVAFTHPVAGAVAEYTLALDGPEVVARPDGLDPVDAAALPVAAMTAAGIVEQAGLNSGDSLLVVGATGGVGSFVVQLAAQAGVRVVATAPPSDADYMRGLGAAATVDYTSGDTTEEALRHVPGGVDVAVDLINAGPALAGTAAAVKTGGLLISPAGGPPVFDREVRASYAHIEATNGLLQRIVEATASGRLRVEVSARFPFAEAQRAVVEFAGKHTRGKVVITF</sequence>
<dbReference type="InterPro" id="IPR052733">
    <property type="entry name" value="Chloroplast_QOR"/>
</dbReference>
<dbReference type="CDD" id="cd05289">
    <property type="entry name" value="MDR_like_2"/>
    <property type="match status" value="1"/>
</dbReference>
<evidence type="ECO:0000313" key="2">
    <source>
        <dbReference type="EMBL" id="MBF9128791.1"/>
    </source>
</evidence>
<feature type="domain" description="Enoyl reductase (ER)" evidence="1">
    <location>
        <begin position="10"/>
        <end position="308"/>
    </location>
</feature>
<dbReference type="InterPro" id="IPR013154">
    <property type="entry name" value="ADH-like_N"/>
</dbReference>
<name>A0ABS0GRS8_9ACTN</name>
<accession>A0ABS0GRS8</accession>
<dbReference type="Pfam" id="PF08240">
    <property type="entry name" value="ADH_N"/>
    <property type="match status" value="1"/>
</dbReference>
<dbReference type="SUPFAM" id="SSF50129">
    <property type="entry name" value="GroES-like"/>
    <property type="match status" value="1"/>
</dbReference>
<dbReference type="SUPFAM" id="SSF51735">
    <property type="entry name" value="NAD(P)-binding Rossmann-fold domains"/>
    <property type="match status" value="1"/>
</dbReference>
<dbReference type="PANTHER" id="PTHR44013:SF1">
    <property type="entry name" value="ZINC-TYPE ALCOHOL DEHYDROGENASE-LIKE PROTEIN C16A3.02C"/>
    <property type="match status" value="1"/>
</dbReference>